<dbReference type="AlphaFoldDB" id="A0AAV8ZEP1"/>
<organism evidence="1 2">
    <name type="scientific">Aromia moschata</name>
    <dbReference type="NCBI Taxonomy" id="1265417"/>
    <lineage>
        <taxon>Eukaryota</taxon>
        <taxon>Metazoa</taxon>
        <taxon>Ecdysozoa</taxon>
        <taxon>Arthropoda</taxon>
        <taxon>Hexapoda</taxon>
        <taxon>Insecta</taxon>
        <taxon>Pterygota</taxon>
        <taxon>Neoptera</taxon>
        <taxon>Endopterygota</taxon>
        <taxon>Coleoptera</taxon>
        <taxon>Polyphaga</taxon>
        <taxon>Cucujiformia</taxon>
        <taxon>Chrysomeloidea</taxon>
        <taxon>Cerambycidae</taxon>
        <taxon>Cerambycinae</taxon>
        <taxon>Callichromatini</taxon>
        <taxon>Aromia</taxon>
    </lineage>
</organism>
<gene>
    <name evidence="1" type="ORF">NQ318_021275</name>
</gene>
<evidence type="ECO:0000313" key="1">
    <source>
        <dbReference type="EMBL" id="KAJ8961677.1"/>
    </source>
</evidence>
<dbReference type="Proteomes" id="UP001162162">
    <property type="component" value="Unassembled WGS sequence"/>
</dbReference>
<protein>
    <submittedName>
        <fullName evidence="1">Uncharacterized protein</fullName>
    </submittedName>
</protein>
<sequence>MKHYKLKIPNFGLSCLRSDNVIFAYFQEHVEKMKSSTLWTYSVIDTLLNIKHSIDILTFLKRKSEGHIRKKSKTFSPEEIRTFIDEAPDNQFL</sequence>
<accession>A0AAV8ZEP1</accession>
<dbReference type="EMBL" id="JAPWTK010000004">
    <property type="protein sequence ID" value="KAJ8961677.1"/>
    <property type="molecule type" value="Genomic_DNA"/>
</dbReference>
<proteinExistence type="predicted"/>
<reference evidence="1" key="1">
    <citation type="journal article" date="2023" name="Insect Mol. Biol.">
        <title>Genome sequencing provides insights into the evolution of gene families encoding plant cell wall-degrading enzymes in longhorned beetles.</title>
        <authorList>
            <person name="Shin N.R."/>
            <person name="Okamura Y."/>
            <person name="Kirsch R."/>
            <person name="Pauchet Y."/>
        </authorList>
    </citation>
    <scope>NUCLEOTIDE SEQUENCE</scope>
    <source>
        <strain evidence="1">AMC_N1</strain>
    </source>
</reference>
<keyword evidence="2" id="KW-1185">Reference proteome</keyword>
<name>A0AAV8ZEP1_9CUCU</name>
<comment type="caution">
    <text evidence="1">The sequence shown here is derived from an EMBL/GenBank/DDBJ whole genome shotgun (WGS) entry which is preliminary data.</text>
</comment>
<evidence type="ECO:0000313" key="2">
    <source>
        <dbReference type="Proteomes" id="UP001162162"/>
    </source>
</evidence>